<accession>A0A0M3N050</accession>
<protein>
    <submittedName>
        <fullName evidence="3">PP34, Calyx, Polyhedron envelope protein</fullName>
    </submittedName>
</protein>
<proteinExistence type="predicted"/>
<dbReference type="GO" id="GO:0019028">
    <property type="term" value="C:viral capsid"/>
    <property type="evidence" value="ECO:0007669"/>
    <property type="project" value="InterPro"/>
</dbReference>
<dbReference type="GO" id="GO:0005198">
    <property type="term" value="F:structural molecule activity"/>
    <property type="evidence" value="ECO:0007669"/>
    <property type="project" value="InterPro"/>
</dbReference>
<evidence type="ECO:0000313" key="3">
    <source>
        <dbReference type="EMBL" id="AKN80609.1"/>
    </source>
</evidence>
<dbReference type="Pfam" id="PF04513">
    <property type="entry name" value="Baculo_PEP_C"/>
    <property type="match status" value="1"/>
</dbReference>
<keyword evidence="3" id="KW-0946">Virion</keyword>
<dbReference type="Proteomes" id="UP000204667">
    <property type="component" value="Segment"/>
</dbReference>
<evidence type="ECO:0000259" key="1">
    <source>
        <dbReference type="Pfam" id="PF04512"/>
    </source>
</evidence>
<sequence length="306" mass="34180">MSYNNILVRKIQDCNVSVFVEPSWVAWVSAEEIIQLLRLPHNILQSIPPRHKKCWIDFRSGQCGGGSIRHENSKVFIDLWGLGLLCTRITCNLADYLMTQFIAEIYKEWACIEANSAPVPPPPFDCNRPTPDCRPPPSDCHDRELLERLNRQSDLIVNTLNQLSINSSNQNLEITNQLNAIRLQNITITGQLASILDILETQLGSITEDINRVLGDFTVRLEALLAALNTTITQLQDTIRSELTNINAILGNLTSSVTNINATLNNILQALNNLNVGDLTAILNDIQANINQILEILTPEILGKKQ</sequence>
<keyword evidence="3" id="KW-0261">Viral envelope protein</keyword>
<dbReference type="EMBL" id="KM596836">
    <property type="protein sequence ID" value="AKN80609.1"/>
    <property type="molecule type" value="Genomic_DNA"/>
</dbReference>
<dbReference type="GO" id="GO:0019031">
    <property type="term" value="C:viral envelope"/>
    <property type="evidence" value="ECO:0007669"/>
    <property type="project" value="UniProtKB-KW"/>
</dbReference>
<dbReference type="OrthoDB" id="9286at10239"/>
<dbReference type="Pfam" id="PF04512">
    <property type="entry name" value="Baculo_PEP_N"/>
    <property type="match status" value="1"/>
</dbReference>
<feature type="domain" description="Baculovirus polyhedron envelope protein PEP C-terminal" evidence="2">
    <location>
        <begin position="157"/>
        <end position="296"/>
    </location>
</feature>
<reference evidence="3 4" key="1">
    <citation type="journal article" date="2016" name="Sci. Rep.">
        <title>Genome sequence of Perigonia lusca single nucleopolyhedrovirus: insights into the evolution of a nucleotide metabolism enzyme in the family Baculoviridae.</title>
        <authorList>
            <person name="Ardisson-Araujo D.M."/>
            <person name="Lima R.N."/>
            <person name="Melo F.L."/>
            <person name="Clem R.J."/>
            <person name="Huang N."/>
            <person name="Bao S.N."/>
            <person name="Sosa-Gomez D.R."/>
            <person name="Ribeiro B.M."/>
        </authorList>
    </citation>
    <scope>NUCLEOTIDE SEQUENCE [LARGE SCALE GENOMIC DNA]</scope>
</reference>
<dbReference type="RefSeq" id="YP_009165725.1">
    <property type="nucleotide sequence ID" value="NC_027923.1"/>
</dbReference>
<dbReference type="InterPro" id="IPR007601">
    <property type="entry name" value="Baculo_PEP_C"/>
</dbReference>
<organism evidence="3 4">
    <name type="scientific">Perigonia lusca single nucleopolyhedrovirus</name>
    <dbReference type="NCBI Taxonomy" id="1675865"/>
    <lineage>
        <taxon>Viruses</taxon>
        <taxon>Viruses incertae sedis</taxon>
        <taxon>Naldaviricetes</taxon>
        <taxon>Lefavirales</taxon>
        <taxon>Baculoviridae</taxon>
        <taxon>Alphabaculovirus</taxon>
        <taxon>Alphabaculovirus peluscae</taxon>
        <taxon>Perigonia lusca nucleopolyhedrovirus</taxon>
    </lineage>
</organism>
<dbReference type="GeneID" id="26040039"/>
<name>A0A0M3N050_9ABAC</name>
<dbReference type="KEGG" id="vg:26040039"/>
<feature type="domain" description="Baculovirus polyhedron envelope protein PEP N-terminal" evidence="1">
    <location>
        <begin position="15"/>
        <end position="107"/>
    </location>
</feature>
<evidence type="ECO:0000259" key="2">
    <source>
        <dbReference type="Pfam" id="PF04513"/>
    </source>
</evidence>
<keyword evidence="4" id="KW-1185">Reference proteome</keyword>
<dbReference type="InterPro" id="IPR007600">
    <property type="entry name" value="Baculo_PEP_N"/>
</dbReference>
<gene>
    <name evidence="3" type="primary">pep</name>
    <name evidence="3" type="synonym">pp34</name>
</gene>
<evidence type="ECO:0000313" key="4">
    <source>
        <dbReference type="Proteomes" id="UP000204667"/>
    </source>
</evidence>